<dbReference type="AlphaFoldDB" id="A0AAE2U7Q6"/>
<name>A0AAE2U7Q6_PSEFL</name>
<protein>
    <recommendedName>
        <fullName evidence="3">DUF2357 domain-containing protein</fullName>
    </recommendedName>
</protein>
<evidence type="ECO:0000313" key="2">
    <source>
        <dbReference type="Proteomes" id="UP000610293"/>
    </source>
</evidence>
<comment type="caution">
    <text evidence="1">The sequence shown here is derived from an EMBL/GenBank/DDBJ whole genome shotgun (WGS) entry which is preliminary data.</text>
</comment>
<sequence length="647" mass="73947">MLKLEFLSGARKGEQAILNIASDEATSRPQIREDDVIKFTATLDREARVKLVLHEIQMYATSRKQDGDSWIYEWSPGLGEYRHHCFFQNYYGLASLDLLIEDFEPSNLTLEYALVSPSSSKILIEYQEIEVLAKSENASRVDAMINFLSSQDSNLIASVFRVTRLRAGFIGDEGRSDSQYLDRIEKNTRELERVTRALFRNPILKSRAQTRLVVPNEHSVPDDSTISWINDNTSEIYQTDDQFSSFFEIDDVHFNANKILETYVTTSSDCYENRVIHGYVVLLKRAVKSILDSMKSRKFVQEKEPPKGYASFFTQINKYSTIINKNKIQRCSGLDLRLGAILSKLKKLIPVSNLHLGVPQLTPKAKSNPIYREVFVRMIEFMRFGKPSWDVNDELLSITSVPKLFEYYCLFIVREKIESFIAKENPAHRAENEATENISKFSYAFRELTINLLYEPSYWTHGHHNAKSAQLINSEGWTRSKLEKFKYNSDPLIDFSVGKRGTTGPHARRSPDLVVQVEAPGRQTLSIIIDAKYTGNEKAFLDYLPDLTMKYIHGIHDKATGHQQTVALIIINPTSDLEERTRHFHSESYSIHGSSPVIPALLVSSLDFTTAELQASDFHNNIIKVLELVTNMQSINEKEKVKLSIVA</sequence>
<dbReference type="Proteomes" id="UP000610293">
    <property type="component" value="Unassembled WGS sequence"/>
</dbReference>
<gene>
    <name evidence="1" type="ORF">IFU03_23645</name>
</gene>
<organism evidence="1 2">
    <name type="scientific">Pseudomonas fluorescens</name>
    <dbReference type="NCBI Taxonomy" id="294"/>
    <lineage>
        <taxon>Bacteria</taxon>
        <taxon>Pseudomonadati</taxon>
        <taxon>Pseudomonadota</taxon>
        <taxon>Gammaproteobacteria</taxon>
        <taxon>Pseudomonadales</taxon>
        <taxon>Pseudomonadaceae</taxon>
        <taxon>Pseudomonas</taxon>
    </lineage>
</organism>
<accession>A0AAE2U7Q6</accession>
<evidence type="ECO:0008006" key="3">
    <source>
        <dbReference type="Google" id="ProtNLM"/>
    </source>
</evidence>
<proteinExistence type="predicted"/>
<dbReference type="EMBL" id="JACYNJ010000018">
    <property type="protein sequence ID" value="MBD8272754.1"/>
    <property type="molecule type" value="Genomic_DNA"/>
</dbReference>
<evidence type="ECO:0000313" key="1">
    <source>
        <dbReference type="EMBL" id="MBD8272754.1"/>
    </source>
</evidence>
<reference evidence="1" key="1">
    <citation type="journal article" date="2020" name="FEMS Microbiol. Ecol.">
        <title>Temporal dynamics of bacterial communities during seed development and maturation.</title>
        <authorList>
            <person name="Chesneau G."/>
            <person name="Torres-Cortes G."/>
            <person name="Briand M."/>
            <person name="Darrasse A."/>
            <person name="Preveaux A."/>
            <person name="Marais C."/>
            <person name="Jacques M.A."/>
            <person name="Shade A."/>
            <person name="Barret M."/>
        </authorList>
    </citation>
    <scope>NUCLEOTIDE SEQUENCE</scope>
    <source>
        <strain evidence="1">CFBP13533</strain>
    </source>
</reference>
<dbReference type="RefSeq" id="WP_191956679.1">
    <property type="nucleotide sequence ID" value="NZ_JACYNJ010000018.1"/>
</dbReference>